<evidence type="ECO:0000259" key="1">
    <source>
        <dbReference type="Pfam" id="PF13784"/>
    </source>
</evidence>
<comment type="caution">
    <text evidence="2">The sequence shown here is derived from an EMBL/GenBank/DDBJ whole genome shotgun (WGS) entry which is preliminary data.</text>
</comment>
<dbReference type="EMBL" id="JACHOQ010000014">
    <property type="protein sequence ID" value="MBB5741411.1"/>
    <property type="molecule type" value="Genomic_DNA"/>
</dbReference>
<dbReference type="AlphaFoldDB" id="A0A7W9C9P9"/>
<evidence type="ECO:0000313" key="2">
    <source>
        <dbReference type="EMBL" id="MBB5741411.1"/>
    </source>
</evidence>
<proteinExistence type="predicted"/>
<dbReference type="InterPro" id="IPR025758">
    <property type="entry name" value="Fic/DOC_N"/>
</dbReference>
<feature type="domain" description="Fic/DOC N-terminal" evidence="1">
    <location>
        <begin position="21"/>
        <end position="102"/>
    </location>
</feature>
<keyword evidence="3" id="KW-1185">Reference proteome</keyword>
<name>A0A7W9C9P9_9CAUL</name>
<organism evidence="2 3">
    <name type="scientific">Brevundimonas aurantiaca</name>
    <dbReference type="NCBI Taxonomy" id="74316"/>
    <lineage>
        <taxon>Bacteria</taxon>
        <taxon>Pseudomonadati</taxon>
        <taxon>Pseudomonadota</taxon>
        <taxon>Alphaproteobacteria</taxon>
        <taxon>Caulobacterales</taxon>
        <taxon>Caulobacteraceae</taxon>
        <taxon>Brevundimonas</taxon>
    </lineage>
</organism>
<protein>
    <submittedName>
        <fullName evidence="2">Fic family protein</fullName>
    </submittedName>
</protein>
<sequence>MTTYMPPLLPLSIDLETKTVLKKLASARGALAELKGAAGLVPNESILINTLSLQEAKDSSAIENIITTHDDLYRSDALADRFASLAAKEVFSYARAMREGFDTVRRTGLITTNDILAMQSTLERNKAGFRKLPGTALKNDKTGEVVFTPPQSHDDILTLMTNLETFINDDDLTDLDPDVTPVSHPAITRVLG</sequence>
<evidence type="ECO:0000313" key="3">
    <source>
        <dbReference type="Proteomes" id="UP000527324"/>
    </source>
</evidence>
<dbReference type="Gene3D" id="1.10.3290.10">
    <property type="entry name" value="Fido-like domain"/>
    <property type="match status" value="1"/>
</dbReference>
<dbReference type="InterPro" id="IPR036597">
    <property type="entry name" value="Fido-like_dom_sf"/>
</dbReference>
<gene>
    <name evidence="2" type="ORF">GGQ93_003152</name>
</gene>
<dbReference type="RefSeq" id="WP_183218304.1">
    <property type="nucleotide sequence ID" value="NZ_CAJFZW010000060.1"/>
</dbReference>
<dbReference type="Pfam" id="PF13784">
    <property type="entry name" value="Fic_N"/>
    <property type="match status" value="1"/>
</dbReference>
<reference evidence="2 3" key="1">
    <citation type="submission" date="2020-08" db="EMBL/GenBank/DDBJ databases">
        <title>Genomic Encyclopedia of Type Strains, Phase IV (KMG-IV): sequencing the most valuable type-strain genomes for metagenomic binning, comparative biology and taxonomic classification.</title>
        <authorList>
            <person name="Goeker M."/>
        </authorList>
    </citation>
    <scope>NUCLEOTIDE SEQUENCE [LARGE SCALE GENOMIC DNA]</scope>
    <source>
        <strain evidence="2 3">DSM 4731</strain>
    </source>
</reference>
<accession>A0A7W9C9P9</accession>
<dbReference type="Proteomes" id="UP000527324">
    <property type="component" value="Unassembled WGS sequence"/>
</dbReference>